<keyword evidence="1" id="KW-0812">Transmembrane</keyword>
<proteinExistence type="predicted"/>
<dbReference type="AlphaFoldDB" id="A0A086AIA4"/>
<dbReference type="EMBL" id="MUGY01000004">
    <property type="protein sequence ID" value="OXA96566.1"/>
    <property type="molecule type" value="Genomic_DNA"/>
</dbReference>
<protein>
    <recommendedName>
        <fullName evidence="6">Tetratricopeptide repeat protein</fullName>
    </recommendedName>
</protein>
<keyword evidence="1" id="KW-1133">Transmembrane helix</keyword>
<comment type="caution">
    <text evidence="2">The sequence shown here is derived from an EMBL/GenBank/DDBJ whole genome shotgun (WGS) entry which is preliminary data.</text>
</comment>
<dbReference type="Proteomes" id="UP000198424">
    <property type="component" value="Unassembled WGS sequence"/>
</dbReference>
<dbReference type="STRING" id="991.IW20_11775"/>
<name>A0A086AIA4_FLAHY</name>
<evidence type="ECO:0000313" key="4">
    <source>
        <dbReference type="Proteomes" id="UP000028712"/>
    </source>
</evidence>
<reference evidence="2 4" key="1">
    <citation type="submission" date="2014-07" db="EMBL/GenBank/DDBJ databases">
        <title>Genome of Flavobacterium hydatis DSM 2063.</title>
        <authorList>
            <person name="Pipes S.E."/>
            <person name="Stropko S.J."/>
            <person name="Newman J.D."/>
        </authorList>
    </citation>
    <scope>NUCLEOTIDE SEQUENCE [LARGE SCALE GENOMIC DNA]</scope>
    <source>
        <strain evidence="2 4">DSM 2063</strain>
    </source>
</reference>
<dbReference type="SUPFAM" id="SSF48452">
    <property type="entry name" value="TPR-like"/>
    <property type="match status" value="1"/>
</dbReference>
<evidence type="ECO:0000313" key="3">
    <source>
        <dbReference type="EMBL" id="OXA96566.1"/>
    </source>
</evidence>
<dbReference type="Pfam" id="PF13432">
    <property type="entry name" value="TPR_16"/>
    <property type="match status" value="1"/>
</dbReference>
<dbReference type="EMBL" id="JPRM01000015">
    <property type="protein sequence ID" value="KFF16418.1"/>
    <property type="molecule type" value="Genomic_DNA"/>
</dbReference>
<keyword evidence="1" id="KW-0472">Membrane</keyword>
<reference evidence="3 5" key="2">
    <citation type="submission" date="2016-11" db="EMBL/GenBank/DDBJ databases">
        <title>Whole genomes of Flavobacteriaceae.</title>
        <authorList>
            <person name="Stine C."/>
            <person name="Li C."/>
            <person name="Tadesse D."/>
        </authorList>
    </citation>
    <scope>NUCLEOTIDE SEQUENCE [LARGE SCALE GENOMIC DNA]</scope>
    <source>
        <strain evidence="3 5">ATCC 29551</strain>
    </source>
</reference>
<feature type="transmembrane region" description="Helical" evidence="1">
    <location>
        <begin position="88"/>
        <end position="108"/>
    </location>
</feature>
<dbReference type="Proteomes" id="UP000028712">
    <property type="component" value="Unassembled WGS sequence"/>
</dbReference>
<dbReference type="RefSeq" id="WP_035622145.1">
    <property type="nucleotide sequence ID" value="NZ_JBEWQG010000001.1"/>
</dbReference>
<dbReference type="eggNOG" id="COG4783">
    <property type="taxonomic scope" value="Bacteria"/>
</dbReference>
<sequence>MNEERYILFDQYLQGEMTVEEKKSFEKQLAENPEFVTAFETFKNVNLHLETKFGYKKEREEFKENLTQISNTHFNKKKKKNKAVSLKPWYYAVAASVAVLIGLFFFNYDSNPVFEDFNHPEQATFTERGDANIALKQAEVAFNARKYKDAIPLFEETLKEIKTPEIQYFYGVALLQENEFQKAEAVFNELKTGTSVYKDKALWNLALSKLKQKDYQSCKDILETISQDYEGYDDVQDLLNELD</sequence>
<dbReference type="InterPro" id="IPR011990">
    <property type="entry name" value="TPR-like_helical_dom_sf"/>
</dbReference>
<organism evidence="2 4">
    <name type="scientific">Flavobacterium hydatis</name>
    <name type="common">Cytophaga aquatilis</name>
    <dbReference type="NCBI Taxonomy" id="991"/>
    <lineage>
        <taxon>Bacteria</taxon>
        <taxon>Pseudomonadati</taxon>
        <taxon>Bacteroidota</taxon>
        <taxon>Flavobacteriia</taxon>
        <taxon>Flavobacteriales</taxon>
        <taxon>Flavobacteriaceae</taxon>
        <taxon>Flavobacterium</taxon>
    </lineage>
</organism>
<evidence type="ECO:0008006" key="6">
    <source>
        <dbReference type="Google" id="ProtNLM"/>
    </source>
</evidence>
<keyword evidence="5" id="KW-1185">Reference proteome</keyword>
<evidence type="ECO:0000313" key="2">
    <source>
        <dbReference type="EMBL" id="KFF16418.1"/>
    </source>
</evidence>
<gene>
    <name evidence="3" type="ORF">B0A62_04700</name>
    <name evidence="2" type="ORF">IW20_11775</name>
</gene>
<evidence type="ECO:0000313" key="5">
    <source>
        <dbReference type="Proteomes" id="UP000198424"/>
    </source>
</evidence>
<dbReference type="Gene3D" id="1.25.40.10">
    <property type="entry name" value="Tetratricopeptide repeat domain"/>
    <property type="match status" value="1"/>
</dbReference>
<evidence type="ECO:0000256" key="1">
    <source>
        <dbReference type="SAM" id="Phobius"/>
    </source>
</evidence>
<dbReference type="OrthoDB" id="979271at2"/>
<accession>A0A086AIA4</accession>